<feature type="region of interest" description="Disordered" evidence="12">
    <location>
        <begin position="1284"/>
        <end position="1321"/>
    </location>
</feature>
<feature type="region of interest" description="Disordered" evidence="12">
    <location>
        <begin position="303"/>
        <end position="332"/>
    </location>
</feature>
<evidence type="ECO:0000256" key="10">
    <source>
        <dbReference type="ARBA" id="ARBA00023180"/>
    </source>
</evidence>
<gene>
    <name evidence="14" type="ORF">P4O66_011141</name>
</gene>
<evidence type="ECO:0000313" key="15">
    <source>
        <dbReference type="Proteomes" id="UP001239994"/>
    </source>
</evidence>
<keyword evidence="6" id="KW-0735">Signal-anchor</keyword>
<dbReference type="Pfam" id="PF00777">
    <property type="entry name" value="Glyco_transf_29"/>
    <property type="match status" value="1"/>
</dbReference>
<evidence type="ECO:0000256" key="6">
    <source>
        <dbReference type="ARBA" id="ARBA00022968"/>
    </source>
</evidence>
<evidence type="ECO:0000256" key="9">
    <source>
        <dbReference type="ARBA" id="ARBA00023136"/>
    </source>
</evidence>
<dbReference type="GO" id="GO:0010824">
    <property type="term" value="P:regulation of centrosome duplication"/>
    <property type="evidence" value="ECO:0007669"/>
    <property type="project" value="TreeGrafter"/>
</dbReference>
<keyword evidence="7 13" id="KW-1133">Transmembrane helix</keyword>
<keyword evidence="9 13" id="KW-0472">Membrane</keyword>
<evidence type="ECO:0000256" key="8">
    <source>
        <dbReference type="ARBA" id="ARBA00023034"/>
    </source>
</evidence>
<evidence type="ECO:0000256" key="1">
    <source>
        <dbReference type="ARBA" id="ARBA00004323"/>
    </source>
</evidence>
<evidence type="ECO:0000256" key="5">
    <source>
        <dbReference type="ARBA" id="ARBA00022692"/>
    </source>
</evidence>
<dbReference type="Gene3D" id="3.90.1480.20">
    <property type="entry name" value="Glycosyl transferase family 29"/>
    <property type="match status" value="1"/>
</dbReference>
<evidence type="ECO:0000313" key="14">
    <source>
        <dbReference type="EMBL" id="KAK1794251.1"/>
    </source>
</evidence>
<dbReference type="GO" id="GO:0005929">
    <property type="term" value="C:cilium"/>
    <property type="evidence" value="ECO:0007669"/>
    <property type="project" value="GOC"/>
</dbReference>
<organism evidence="14 15">
    <name type="scientific">Electrophorus voltai</name>
    <dbReference type="NCBI Taxonomy" id="2609070"/>
    <lineage>
        <taxon>Eukaryota</taxon>
        <taxon>Metazoa</taxon>
        <taxon>Chordata</taxon>
        <taxon>Craniata</taxon>
        <taxon>Vertebrata</taxon>
        <taxon>Euteleostomi</taxon>
        <taxon>Actinopterygii</taxon>
        <taxon>Neopterygii</taxon>
        <taxon>Teleostei</taxon>
        <taxon>Ostariophysi</taxon>
        <taxon>Gymnotiformes</taxon>
        <taxon>Gymnotoidei</taxon>
        <taxon>Gymnotidae</taxon>
        <taxon>Electrophorus</taxon>
    </lineage>
</organism>
<feature type="region of interest" description="Disordered" evidence="12">
    <location>
        <begin position="858"/>
        <end position="886"/>
    </location>
</feature>
<feature type="compositionally biased region" description="Polar residues" evidence="12">
    <location>
        <begin position="1301"/>
        <end position="1318"/>
    </location>
</feature>
<evidence type="ECO:0000256" key="12">
    <source>
        <dbReference type="SAM" id="MobiDB-lite"/>
    </source>
</evidence>
<comment type="subcellular location">
    <subcellularLocation>
        <location evidence="1">Golgi apparatus membrane</location>
        <topology evidence="1">Single-pass type II membrane protein</topology>
    </subcellularLocation>
</comment>
<dbReference type="PROSITE" id="PS50096">
    <property type="entry name" value="IQ"/>
    <property type="match status" value="1"/>
</dbReference>
<keyword evidence="4" id="KW-0808">Transferase</keyword>
<keyword evidence="11" id="KW-0175">Coiled coil</keyword>
<name>A0AAD9DUA6_9TELE</name>
<feature type="coiled-coil region" evidence="11">
    <location>
        <begin position="687"/>
        <end position="725"/>
    </location>
</feature>
<evidence type="ECO:0000256" key="3">
    <source>
        <dbReference type="ARBA" id="ARBA00022676"/>
    </source>
</evidence>
<feature type="compositionally biased region" description="Basic and acidic residues" evidence="12">
    <location>
        <begin position="307"/>
        <end position="332"/>
    </location>
</feature>
<dbReference type="GO" id="GO:0008373">
    <property type="term" value="F:sialyltransferase activity"/>
    <property type="evidence" value="ECO:0007669"/>
    <property type="project" value="InterPro"/>
</dbReference>
<feature type="region of interest" description="Disordered" evidence="12">
    <location>
        <begin position="220"/>
        <end position="262"/>
    </location>
</feature>
<feature type="compositionally biased region" description="Basic and acidic residues" evidence="12">
    <location>
        <begin position="870"/>
        <end position="886"/>
    </location>
</feature>
<feature type="compositionally biased region" description="Low complexity" evidence="12">
    <location>
        <begin position="231"/>
        <end position="249"/>
    </location>
</feature>
<evidence type="ECO:0000256" key="13">
    <source>
        <dbReference type="SAM" id="Phobius"/>
    </source>
</evidence>
<keyword evidence="8" id="KW-0333">Golgi apparatus</keyword>
<dbReference type="InterPro" id="IPR038578">
    <property type="entry name" value="GT29-like_sf"/>
</dbReference>
<dbReference type="PANTHER" id="PTHR31540">
    <property type="entry name" value="CENTROSOMAL PROTEIN OF 131 KDA"/>
    <property type="match status" value="1"/>
</dbReference>
<accession>A0AAD9DUA6</accession>
<feature type="transmembrane region" description="Helical" evidence="13">
    <location>
        <begin position="1216"/>
        <end position="1234"/>
    </location>
</feature>
<keyword evidence="3" id="KW-0328">Glycosyltransferase</keyword>
<proteinExistence type="inferred from homology"/>
<evidence type="ECO:0000256" key="11">
    <source>
        <dbReference type="SAM" id="Coils"/>
    </source>
</evidence>
<keyword evidence="10" id="KW-0325">Glycoprotein</keyword>
<dbReference type="Proteomes" id="UP001239994">
    <property type="component" value="Unassembled WGS sequence"/>
</dbReference>
<evidence type="ECO:0000256" key="2">
    <source>
        <dbReference type="ARBA" id="ARBA00006003"/>
    </source>
</evidence>
<sequence length="1658" mass="189694">MMHTTRSPVSIQVGGAGEALDLSLSGSQLSMGRRPSSASPGKHFCRSVSVSVAGDGRGKRNTLYDTGVGSSRAVKNLRRSNSTTQVNQQANISLSEEQTEDFMALFDSSSDGRRKLASLTKAPPDRTTWNVLDEQTRAFPLPSSARSTCSVDSPAGLKKRDSGVSLAANFTANNRSNKGAVGNSVTTILHNNHSEKPLTPKSSNQKPCFNNIIKATVNDEGTQEGASLTKSQKNFSSTSSGSNNNASVSRGPHSPRSACRREVTEEEAERFIQQVSHAAVTIQRWFRRHANRRRANEAALRQMLASKKKEREQQQEEEKVMEPQKKKEEDRKRIREEKARLARLTAVRELQQKRAQRAVAVQKTVEDGVGCETVAQSLPTSPIAAKAKNTDSTVNLVGEPEDGTMMRAESPAAWTRRGSRCSQEILQRSVSVEDQQQGVPSSRAHSKTTLNDLLDSLKLLEEEPEGLRETKTYRKDKYAWVDEREQMHTANLLFSIPPPKGGASISLTTDNVERHGQLSQTPALPDGGALLSEAKLQSIMSFLDEMEKSEQERPRSVTSGSHREALLSEEELAGVDQASATAAEVTGSMMRLKLELEEKRRTVSMLQIALPTCGEFTARLTDRPLSGPQARQKELTLHHVKETEKQLTHTFHLQKQQYEATIQRHLAFIDQLIDDKRALSERCEGVVTELKQVDQKYTKKINQMQEQHELEIKKLKELMSATEKIRREKWIDEKTKKIKEITVRGLEPEIQKLISKHKQELKKLRMLHEAELLQADERAAQRYIRQAEELRQQLERERDEECQRERELAKQRFEKQLQEEENTLQQQRRRLYKEVAEEKEHLNQLAVRQREELEELRTQLETNSSLASRTLREEMEKSREEQERRHQVEMKALRERMEIEKRTWEENYMKKEDAWLLSRERELKEEVRRGRDKEIELAIQRLEEETSGAREECERAADNRVKRVREKYEAELQEFERSERAALDKQQEMKKRQSELEGELLHLQTLLRQREQDMADVTQIRDKLAEERRSLAEVIRQEFAERLVTTEEENRRMKVEVAEVRARLRLEVERLSREKEEELAEVHQRVKSAVLKKEETVNSLRKQHEVCRCVEEGRSPGSTVGTAEETAVGEMIDQRGGGEPPYPQCPRRADRLGQRDHYTATFSPGLSHGNSCTERPPPCKSWLVLTTQLGVERSALDGPRSGQEGSKMTFLPKRKLMMFLLVFLVFLCLYTLYLENILCHERGQAIAHDPSRVFIIVKCHYFAYVRLLVNQKPSQRNVAEYTLTNNGRENQDANPTGAEGSVNSTSLPDVEPNPTTTAGRPIKATKITEADFIGDQYVAENLPSQTRCPSGIRRRVSQTAFAKRYLDSVPVLQWAKHFSPQEYQRLAHYSGAYGWGSVDIEVVKESLAVLNTSAHREMFDDWEMKKNRSQCIRCAVVGNGGILRGSRKGKEIDQHDYVFRTNGAVLKGFKEDVGKRTSHYTFSTNTLRNSMVNYAHVGYVGPPLSKETKYLFLPDHDRDYILMKAAAMHTPVDRGPERSNKPPDYFGDDVTSEKFKMFHPDFIRYLRNRFLRSYILSTKFKDIYRPSTGAIMLLAALHTCDQVSAYGFMTPDYDKYSDHYYDGTNSTVQFYVNHDLRLELSLWQQLHQAGLIELYMRL</sequence>
<comment type="caution">
    <text evidence="14">The sequence shown here is derived from an EMBL/GenBank/DDBJ whole genome shotgun (WGS) entry which is preliminary data.</text>
</comment>
<dbReference type="PANTHER" id="PTHR31540:SF1">
    <property type="entry name" value="CENTROSOMAL PROTEIN OF 131 KDA"/>
    <property type="match status" value="1"/>
</dbReference>
<keyword evidence="15" id="KW-1185">Reference proteome</keyword>
<feature type="compositionally biased region" description="Polar residues" evidence="12">
    <location>
        <begin position="1284"/>
        <end position="1294"/>
    </location>
</feature>
<evidence type="ECO:0000256" key="7">
    <source>
        <dbReference type="ARBA" id="ARBA00022989"/>
    </source>
</evidence>
<dbReference type="GO" id="GO:0000139">
    <property type="term" value="C:Golgi membrane"/>
    <property type="evidence" value="ECO:0007669"/>
    <property type="project" value="UniProtKB-SubCell"/>
</dbReference>
<dbReference type="GO" id="GO:0035735">
    <property type="term" value="P:intraciliary transport involved in cilium assembly"/>
    <property type="evidence" value="ECO:0007669"/>
    <property type="project" value="InterPro"/>
</dbReference>
<dbReference type="GO" id="GO:0034451">
    <property type="term" value="C:centriolar satellite"/>
    <property type="evidence" value="ECO:0007669"/>
    <property type="project" value="TreeGrafter"/>
</dbReference>
<dbReference type="InterPro" id="IPR030465">
    <property type="entry name" value="CEP131"/>
</dbReference>
<keyword evidence="5 13" id="KW-0812">Transmembrane</keyword>
<protein>
    <submittedName>
        <fullName evidence="14">Uncharacterized protein</fullName>
    </submittedName>
</protein>
<dbReference type="EMBL" id="JAROKS010000017">
    <property type="protein sequence ID" value="KAK1794251.1"/>
    <property type="molecule type" value="Genomic_DNA"/>
</dbReference>
<reference evidence="14" key="1">
    <citation type="submission" date="2023-03" db="EMBL/GenBank/DDBJ databases">
        <title>Electrophorus voltai genome.</title>
        <authorList>
            <person name="Bian C."/>
        </authorList>
    </citation>
    <scope>NUCLEOTIDE SEQUENCE</scope>
    <source>
        <strain evidence="14">CB-2022</strain>
        <tissue evidence="14">Muscle</tissue>
    </source>
</reference>
<dbReference type="InterPro" id="IPR001675">
    <property type="entry name" value="Glyco_trans_29"/>
</dbReference>
<evidence type="ECO:0000256" key="4">
    <source>
        <dbReference type="ARBA" id="ARBA00022679"/>
    </source>
</evidence>
<comment type="similarity">
    <text evidence="2">Belongs to the glycosyltransferase 29 family.</text>
</comment>